<dbReference type="NCBIfam" id="TIGR02378">
    <property type="entry name" value="nirD_assim_sml"/>
    <property type="match status" value="1"/>
</dbReference>
<sequence length="188" mass="19073">MTIVDATRTDAMTPDAITLSTPSAATDSAPAAAAEAADAVAPAPAQAAPAASAPAEVRPAPAGAAAPASGQAPASGWVRVCRVDDLLVERGAAALIGDRQIALFRTYDGRLYATDQIDPFSGAAIMSRGIVGDRAGAPTVASPMYKQVFDLRTGACLDTQGKDPRSLRVHPVAVDGDVVLVKLQGDPR</sequence>
<reference evidence="8 9" key="1">
    <citation type="submission" date="2016-09" db="EMBL/GenBank/DDBJ databases">
        <authorList>
            <person name="Capua I."/>
            <person name="De Benedictis P."/>
            <person name="Joannis T."/>
            <person name="Lombin L.H."/>
            <person name="Cattoli G."/>
        </authorList>
    </citation>
    <scope>NUCLEOTIDE SEQUENCE [LARGE SCALE GENOMIC DNA]</scope>
    <source>
        <strain evidence="8 9">NIO-1002</strain>
    </source>
</reference>
<evidence type="ECO:0000256" key="4">
    <source>
        <dbReference type="ARBA" id="ARBA00023004"/>
    </source>
</evidence>
<dbReference type="InterPro" id="IPR012748">
    <property type="entry name" value="Rieske-like_NirD"/>
</dbReference>
<keyword evidence="4" id="KW-0408">Iron</keyword>
<dbReference type="GO" id="GO:0042128">
    <property type="term" value="P:nitrate assimilation"/>
    <property type="evidence" value="ECO:0007669"/>
    <property type="project" value="UniProtKB-KW"/>
</dbReference>
<keyword evidence="5" id="KW-0411">Iron-sulfur</keyword>
<dbReference type="GO" id="GO:0004497">
    <property type="term" value="F:monooxygenase activity"/>
    <property type="evidence" value="ECO:0007669"/>
    <property type="project" value="UniProtKB-ARBA"/>
</dbReference>
<dbReference type="GO" id="GO:0051537">
    <property type="term" value="F:2 iron, 2 sulfur cluster binding"/>
    <property type="evidence" value="ECO:0007669"/>
    <property type="project" value="UniProtKB-KW"/>
</dbReference>
<dbReference type="PROSITE" id="PS51296">
    <property type="entry name" value="RIESKE"/>
    <property type="match status" value="1"/>
</dbReference>
<evidence type="ECO:0000256" key="2">
    <source>
        <dbReference type="ARBA" id="ARBA00022723"/>
    </source>
</evidence>
<evidence type="ECO:0000256" key="5">
    <source>
        <dbReference type="ARBA" id="ARBA00023014"/>
    </source>
</evidence>
<dbReference type="Gene3D" id="2.102.10.10">
    <property type="entry name" value="Rieske [2Fe-2S] iron-sulphur domain"/>
    <property type="match status" value="1"/>
</dbReference>
<dbReference type="InterPro" id="IPR036922">
    <property type="entry name" value="Rieske_2Fe-2S_sf"/>
</dbReference>
<organism evidence="8 9">
    <name type="scientific">Microbacterium enclense</name>
    <dbReference type="NCBI Taxonomy" id="993073"/>
    <lineage>
        <taxon>Bacteria</taxon>
        <taxon>Bacillati</taxon>
        <taxon>Actinomycetota</taxon>
        <taxon>Actinomycetes</taxon>
        <taxon>Micrococcales</taxon>
        <taxon>Microbacteriaceae</taxon>
        <taxon>Microbacterium</taxon>
    </lineage>
</organism>
<evidence type="ECO:0000256" key="3">
    <source>
        <dbReference type="ARBA" id="ARBA00023002"/>
    </source>
</evidence>
<gene>
    <name evidence="8" type="ORF">SAMN05216418_0821</name>
</gene>
<dbReference type="AlphaFoldDB" id="A0A1G6GYJ1"/>
<evidence type="ECO:0000313" key="8">
    <source>
        <dbReference type="EMBL" id="SDB86943.1"/>
    </source>
</evidence>
<dbReference type="PANTHER" id="PTHR40562">
    <property type="match status" value="1"/>
</dbReference>
<evidence type="ECO:0000256" key="6">
    <source>
        <dbReference type="ARBA" id="ARBA00023063"/>
    </source>
</evidence>
<evidence type="ECO:0000259" key="7">
    <source>
        <dbReference type="PROSITE" id="PS51296"/>
    </source>
</evidence>
<proteinExistence type="predicted"/>
<protein>
    <submittedName>
        <fullName evidence="8">Rieske-like [2Fe-2S] domain-containing protein</fullName>
    </submittedName>
</protein>
<name>A0A1G6GYJ1_9MICO</name>
<dbReference type="GO" id="GO:0008942">
    <property type="term" value="F:nitrite reductase [NAD(P)H] activity"/>
    <property type="evidence" value="ECO:0007669"/>
    <property type="project" value="InterPro"/>
</dbReference>
<dbReference type="Pfam" id="PF13806">
    <property type="entry name" value="Rieske_2"/>
    <property type="match status" value="1"/>
</dbReference>
<dbReference type="CDD" id="cd03529">
    <property type="entry name" value="Rieske_NirD"/>
    <property type="match status" value="1"/>
</dbReference>
<keyword evidence="6" id="KW-0534">Nitrate assimilation</keyword>
<keyword evidence="3" id="KW-0560">Oxidoreductase</keyword>
<evidence type="ECO:0000256" key="1">
    <source>
        <dbReference type="ARBA" id="ARBA00022714"/>
    </source>
</evidence>
<keyword evidence="1" id="KW-0001">2Fe-2S</keyword>
<dbReference type="EMBL" id="FMYG01000001">
    <property type="protein sequence ID" value="SDB86943.1"/>
    <property type="molecule type" value="Genomic_DNA"/>
</dbReference>
<feature type="domain" description="Rieske" evidence="7">
    <location>
        <begin position="78"/>
        <end position="181"/>
    </location>
</feature>
<keyword evidence="2" id="KW-0479">Metal-binding</keyword>
<dbReference type="SUPFAM" id="SSF50022">
    <property type="entry name" value="ISP domain"/>
    <property type="match status" value="1"/>
</dbReference>
<dbReference type="RefSeq" id="WP_323339221.1">
    <property type="nucleotide sequence ID" value="NZ_FMYG01000001.1"/>
</dbReference>
<dbReference type="PROSITE" id="PS51300">
    <property type="entry name" value="NIRD"/>
    <property type="match status" value="1"/>
</dbReference>
<dbReference type="GO" id="GO:0016705">
    <property type="term" value="F:oxidoreductase activity, acting on paired donors, with incorporation or reduction of molecular oxygen"/>
    <property type="evidence" value="ECO:0007669"/>
    <property type="project" value="UniProtKB-ARBA"/>
</dbReference>
<dbReference type="PANTHER" id="PTHR40562:SF1">
    <property type="entry name" value="NITRITE REDUCTASE (NADH) SMALL SUBUNIT"/>
    <property type="match status" value="1"/>
</dbReference>
<dbReference type="InterPro" id="IPR017941">
    <property type="entry name" value="Rieske_2Fe-2S"/>
</dbReference>
<dbReference type="InterPro" id="IPR017881">
    <property type="entry name" value="NirD"/>
</dbReference>
<evidence type="ECO:0000313" key="9">
    <source>
        <dbReference type="Proteomes" id="UP000183203"/>
    </source>
</evidence>
<dbReference type="GO" id="GO:0046872">
    <property type="term" value="F:metal ion binding"/>
    <property type="evidence" value="ECO:0007669"/>
    <property type="project" value="UniProtKB-KW"/>
</dbReference>
<accession>A0A1G6GYJ1</accession>
<dbReference type="Proteomes" id="UP000183203">
    <property type="component" value="Unassembled WGS sequence"/>
</dbReference>